<keyword evidence="4" id="KW-0496">Mitochondrion</keyword>
<evidence type="ECO:0000313" key="10">
    <source>
        <dbReference type="Proteomes" id="UP000626092"/>
    </source>
</evidence>
<organism evidence="9 10">
    <name type="scientific">Rhododendron simsii</name>
    <name type="common">Sims's rhododendron</name>
    <dbReference type="NCBI Taxonomy" id="118357"/>
    <lineage>
        <taxon>Eukaryota</taxon>
        <taxon>Viridiplantae</taxon>
        <taxon>Streptophyta</taxon>
        <taxon>Embryophyta</taxon>
        <taxon>Tracheophyta</taxon>
        <taxon>Spermatophyta</taxon>
        <taxon>Magnoliopsida</taxon>
        <taxon>eudicotyledons</taxon>
        <taxon>Gunneridae</taxon>
        <taxon>Pentapetalae</taxon>
        <taxon>asterids</taxon>
        <taxon>Ericales</taxon>
        <taxon>Ericaceae</taxon>
        <taxon>Ericoideae</taxon>
        <taxon>Rhodoreae</taxon>
        <taxon>Rhododendron</taxon>
    </lineage>
</organism>
<dbReference type="PROSITE" id="PS00674">
    <property type="entry name" value="AAA"/>
    <property type="match status" value="1"/>
</dbReference>
<dbReference type="InterPro" id="IPR041569">
    <property type="entry name" value="AAA_lid_3"/>
</dbReference>
<protein>
    <recommendedName>
        <fullName evidence="11">AAA+ ATPase domain-containing protein</fullName>
    </recommendedName>
</protein>
<evidence type="ECO:0000256" key="5">
    <source>
        <dbReference type="RuleBase" id="RU003651"/>
    </source>
</evidence>
<evidence type="ECO:0000256" key="6">
    <source>
        <dbReference type="SAM" id="MobiDB-lite"/>
    </source>
</evidence>
<dbReference type="GO" id="GO:0016887">
    <property type="term" value="F:ATP hydrolysis activity"/>
    <property type="evidence" value="ECO:0007669"/>
    <property type="project" value="InterPro"/>
</dbReference>
<dbReference type="InterPro" id="IPR051701">
    <property type="entry name" value="Mito_OM_Translocase_MSP1"/>
</dbReference>
<dbReference type="PANTHER" id="PTHR45644">
    <property type="entry name" value="AAA ATPASE, PUTATIVE (AFU_ORTHOLOGUE AFUA_2G12920)-RELATED-RELATED"/>
    <property type="match status" value="1"/>
</dbReference>
<evidence type="ECO:0000259" key="7">
    <source>
        <dbReference type="Pfam" id="PF00004"/>
    </source>
</evidence>
<dbReference type="Proteomes" id="UP000626092">
    <property type="component" value="Unassembled WGS sequence"/>
</dbReference>
<proteinExistence type="inferred from homology"/>
<dbReference type="Pfam" id="PF00004">
    <property type="entry name" value="AAA"/>
    <property type="match status" value="1"/>
</dbReference>
<feature type="compositionally biased region" description="Pro residues" evidence="6">
    <location>
        <begin position="324"/>
        <end position="341"/>
    </location>
</feature>
<comment type="caution">
    <text evidence="9">The sequence shown here is derived from an EMBL/GenBank/DDBJ whole genome shotgun (WGS) entry which is preliminary data.</text>
</comment>
<dbReference type="AlphaFoldDB" id="A0A834HIC0"/>
<evidence type="ECO:0000256" key="4">
    <source>
        <dbReference type="ARBA" id="ARBA00023128"/>
    </source>
</evidence>
<evidence type="ECO:0000256" key="3">
    <source>
        <dbReference type="ARBA" id="ARBA00022840"/>
    </source>
</evidence>
<dbReference type="InterPro" id="IPR027417">
    <property type="entry name" value="P-loop_NTPase"/>
</dbReference>
<evidence type="ECO:0000256" key="2">
    <source>
        <dbReference type="ARBA" id="ARBA00022741"/>
    </source>
</evidence>
<dbReference type="GO" id="GO:0005524">
    <property type="term" value="F:ATP binding"/>
    <property type="evidence" value="ECO:0007669"/>
    <property type="project" value="UniProtKB-KW"/>
</dbReference>
<keyword evidence="10" id="KW-1185">Reference proteome</keyword>
<dbReference type="SUPFAM" id="SSF52540">
    <property type="entry name" value="P-loop containing nucleoside triphosphate hydrolases"/>
    <property type="match status" value="1"/>
</dbReference>
<dbReference type="GO" id="GO:0005741">
    <property type="term" value="C:mitochondrial outer membrane"/>
    <property type="evidence" value="ECO:0007669"/>
    <property type="project" value="TreeGrafter"/>
</dbReference>
<keyword evidence="2 5" id="KW-0547">Nucleotide-binding</keyword>
<dbReference type="InterPro" id="IPR003960">
    <property type="entry name" value="ATPase_AAA_CS"/>
</dbReference>
<evidence type="ECO:0000313" key="9">
    <source>
        <dbReference type="EMBL" id="KAF7154373.1"/>
    </source>
</evidence>
<reference evidence="9" key="1">
    <citation type="submission" date="2019-11" db="EMBL/GenBank/DDBJ databases">
        <authorList>
            <person name="Liu Y."/>
            <person name="Hou J."/>
            <person name="Li T.-Q."/>
            <person name="Guan C.-H."/>
            <person name="Wu X."/>
            <person name="Wu H.-Z."/>
            <person name="Ling F."/>
            <person name="Zhang R."/>
            <person name="Shi X.-G."/>
            <person name="Ren J.-P."/>
            <person name="Chen E.-F."/>
            <person name="Sun J.-M."/>
        </authorList>
    </citation>
    <scope>NUCLEOTIDE SEQUENCE</scope>
    <source>
        <strain evidence="9">Adult_tree_wgs_1</strain>
        <tissue evidence="9">Leaves</tissue>
    </source>
</reference>
<feature type="compositionally biased region" description="Basic and acidic residues" evidence="6">
    <location>
        <begin position="235"/>
        <end position="244"/>
    </location>
</feature>
<evidence type="ECO:0000259" key="8">
    <source>
        <dbReference type="Pfam" id="PF17862"/>
    </source>
</evidence>
<dbReference type="InterPro" id="IPR003959">
    <property type="entry name" value="ATPase_AAA_core"/>
</dbReference>
<name>A0A834HIC0_RHOSS</name>
<feature type="compositionally biased region" description="Pro residues" evidence="6">
    <location>
        <begin position="284"/>
        <end position="315"/>
    </location>
</feature>
<dbReference type="PANTHER" id="PTHR45644:SF73">
    <property type="entry name" value="AAA-TYPE ATPASE FAMILY PROTEIN"/>
    <property type="match status" value="1"/>
</dbReference>
<dbReference type="Gene3D" id="3.40.50.300">
    <property type="entry name" value="P-loop containing nucleotide triphosphate hydrolases"/>
    <property type="match status" value="2"/>
</dbReference>
<dbReference type="Gene3D" id="1.10.8.60">
    <property type="match status" value="1"/>
</dbReference>
<gene>
    <name evidence="9" type="ORF">RHSIM_Rhsim01G0283300</name>
</gene>
<feature type="compositionally biased region" description="Pro residues" evidence="6">
    <location>
        <begin position="246"/>
        <end position="268"/>
    </location>
</feature>
<comment type="subcellular location">
    <subcellularLocation>
        <location evidence="1">Mitochondrion membrane</location>
        <topology evidence="1">Single-pass membrane protein</topology>
    </subcellularLocation>
</comment>
<feature type="domain" description="AAA ATPase AAA+ lid" evidence="8">
    <location>
        <begin position="194"/>
        <end position="241"/>
    </location>
</feature>
<dbReference type="Pfam" id="PF17862">
    <property type="entry name" value="AAA_lid_3"/>
    <property type="match status" value="1"/>
</dbReference>
<sequence>MSVGMAELSNKLVASPLSTLWKEPDIIGSGVLKVFGLGQLWGSQARRSLQNTKIGGDQDQMLSKPCKGILLFGPPGTGKTMLAKAVATEAGANFINISTSSITSKVDSMLGRRENPGECEAMRKMKNEFMLYWVGLRTKDKERVPVLAATNRPFDLDEAVIRRLLWRLMVNLLDALNTEKILRVVLAKEELIPDVDLKVVANMTDGYSGSDLKNLCVTAAHCPIREILEKEKKVVTENEFEKKRPPLLPTGPPPPQDEDMPPPPPPPEGGDVVTENEFEKRQPPLLPIGPPPPQDEDMAPPPPPEGGDVPPPPPTLILVFLNGSPPPPPPPPPPPSPPEDPLPPKRRWWEFKDEIRALVVQTISALFFFWLSIRMKEDPAKGEEGVPKEGVVEGELTLIREAIQGLLKEAEDFRIWRDRRWWERIGWWRKKGTGEDEEGEDLQ</sequence>
<evidence type="ECO:0000256" key="1">
    <source>
        <dbReference type="ARBA" id="ARBA00004304"/>
    </source>
</evidence>
<accession>A0A834HIC0</accession>
<dbReference type="EMBL" id="WJXA01000001">
    <property type="protein sequence ID" value="KAF7154373.1"/>
    <property type="molecule type" value="Genomic_DNA"/>
</dbReference>
<evidence type="ECO:0008006" key="11">
    <source>
        <dbReference type="Google" id="ProtNLM"/>
    </source>
</evidence>
<dbReference type="OrthoDB" id="10254455at2759"/>
<keyword evidence="3 5" id="KW-0067">ATP-binding</keyword>
<feature type="domain" description="ATPase AAA-type core" evidence="7">
    <location>
        <begin position="69"/>
        <end position="105"/>
    </location>
</feature>
<feature type="region of interest" description="Disordered" evidence="6">
    <location>
        <begin position="235"/>
        <end position="345"/>
    </location>
</feature>
<comment type="similarity">
    <text evidence="5">Belongs to the AAA ATPase family.</text>
</comment>